<dbReference type="OMA" id="WQMSDRA"/>
<feature type="active site" evidence="11">
    <location>
        <position position="173"/>
    </location>
</feature>
<evidence type="ECO:0000259" key="14">
    <source>
        <dbReference type="SMART" id="SM01060"/>
    </source>
</evidence>
<evidence type="ECO:0000313" key="16">
    <source>
        <dbReference type="Proteomes" id="UP000053201"/>
    </source>
</evidence>
<evidence type="ECO:0000256" key="6">
    <source>
        <dbReference type="ARBA" id="ARBA00022723"/>
    </source>
</evidence>
<dbReference type="CDD" id="cd03132">
    <property type="entry name" value="GATase1_catalase"/>
    <property type="match status" value="1"/>
</dbReference>
<dbReference type="STRING" id="645134.A0A0L0HG31"/>
<proteinExistence type="inferred from homology"/>
<comment type="function">
    <text evidence="10">Occurs in almost all aerobically respiring organisms and serves to protect cells from the toxic effects of hydrogen peroxide.</text>
</comment>
<dbReference type="InterPro" id="IPR024712">
    <property type="entry name" value="Catalase_clade2"/>
</dbReference>
<accession>A0A0L0HG31</accession>
<evidence type="ECO:0000256" key="9">
    <source>
        <dbReference type="ARBA" id="ARBA00023324"/>
    </source>
</evidence>
<evidence type="ECO:0000256" key="5">
    <source>
        <dbReference type="ARBA" id="ARBA00022617"/>
    </source>
</evidence>
<dbReference type="GO" id="GO:0042744">
    <property type="term" value="P:hydrogen peroxide catabolic process"/>
    <property type="evidence" value="ECO:0007669"/>
    <property type="project" value="UniProtKB-UniRule"/>
</dbReference>
<dbReference type="InterPro" id="IPR010582">
    <property type="entry name" value="Catalase_immune_responsive"/>
</dbReference>
<dbReference type="GO" id="GO:0046872">
    <property type="term" value="F:metal ion binding"/>
    <property type="evidence" value="ECO:0007669"/>
    <property type="project" value="UniProtKB-KW"/>
</dbReference>
<dbReference type="InterPro" id="IPR043156">
    <property type="entry name" value="Catalase_clade2_helical"/>
</dbReference>
<dbReference type="RefSeq" id="XP_016607914.1">
    <property type="nucleotide sequence ID" value="XM_016753471.1"/>
</dbReference>
<dbReference type="SMART" id="SM01060">
    <property type="entry name" value="Catalase"/>
    <property type="match status" value="1"/>
</dbReference>
<evidence type="ECO:0000256" key="1">
    <source>
        <dbReference type="ARBA" id="ARBA00001971"/>
    </source>
</evidence>
<feature type="domain" description="Catalase core" evidence="14">
    <location>
        <begin position="53"/>
        <end position="440"/>
    </location>
</feature>
<evidence type="ECO:0000256" key="8">
    <source>
        <dbReference type="ARBA" id="ARBA00023004"/>
    </source>
</evidence>
<dbReference type="OrthoDB" id="6880011at2759"/>
<dbReference type="PROSITE" id="PS00438">
    <property type="entry name" value="CATALASE_2"/>
    <property type="match status" value="1"/>
</dbReference>
<gene>
    <name evidence="15" type="ORF">SPPG_05246</name>
</gene>
<comment type="cofactor">
    <cofactor evidence="1 10 12">
        <name>heme</name>
        <dbReference type="ChEBI" id="CHEBI:30413"/>
    </cofactor>
</comment>
<evidence type="ECO:0000256" key="2">
    <source>
        <dbReference type="ARBA" id="ARBA00005329"/>
    </source>
</evidence>
<dbReference type="EMBL" id="KQ257457">
    <property type="protein sequence ID" value="KNC99874.1"/>
    <property type="molecule type" value="Genomic_DNA"/>
</dbReference>
<comment type="similarity">
    <text evidence="2 10">Belongs to the catalase family.</text>
</comment>
<dbReference type="InterPro" id="IPR020835">
    <property type="entry name" value="Catalase_sf"/>
</dbReference>
<dbReference type="InParanoid" id="A0A0L0HG31"/>
<dbReference type="PRINTS" id="PR00067">
    <property type="entry name" value="CATALASE"/>
</dbReference>
<dbReference type="InterPro" id="IPR029062">
    <property type="entry name" value="Class_I_gatase-like"/>
</dbReference>
<sequence length="767" mass="83536">MADLSSQGIGRSVANAAAHAVQGVKGALGVGMTEKRQQLNQIAVQDNANTVLTTSSGVPITTVDDSLKAGERGPTLIEDFQFRDRMAHFDRERIPERVVHARGSAAHGYFQVYESLSDLTRAAPFQDPSKKTPVFVRLSTVQGSKGSADTVRDVRGFATKFYTDEGNWDLVGNNIPVFFIQDAVKFPDLVHALKPEPHNEIPQGQTAHDNFWDFVSLLPESTHMLMWIMSDRTIPRSFRMINGFGVHTFRFVNADGVSRFVKFHWRPVLGVHSFIWDEALKTAGRDPDYLRRDLWMSIEMGDFPEWELGIQVIEESEADKLPFDILDATKYIPEEIVPIRYIGKMTLNRNPDEFFPETEQAVFHPGHLIPGIDVSEDPLLQGRLFSYTDTAFHRVGTNFNELPINRPVCPVHNHQRGGFMRHTIVKGQANYHPNSLGGGCPALASASKGYVHYPAPVIGRKTSNRAGSFSDHFSQARMFYNSMTDTEKGHILGAFSFELSKVSTMGIRQRMVDLLNKVDHDLSVKLADNLGVKAPEKSEVESSTKVLGVAASPALSIIKSNKYDTIRGRMVGIYIMPGYDSTVSELMGALTAAGAVPLTLSAKGGPVPDASGSSTTTPSFTFSASSSTQFDALFIPGGRKSVDALLENVPALVQIAEGFKHLKAIAAVNEGVEVVQRLSLMVKTAEDNSVAVDYGVITAKGVGTGMNGKLGKAAGMAAGAVSGATSKASIQPGGNAGGTSEWITKFIETIAKHKVWEREELASKIVI</sequence>
<dbReference type="Pfam" id="PF00199">
    <property type="entry name" value="Catalase"/>
    <property type="match status" value="1"/>
</dbReference>
<dbReference type="Proteomes" id="UP000053201">
    <property type="component" value="Unassembled WGS sequence"/>
</dbReference>
<dbReference type="Pfam" id="PF06628">
    <property type="entry name" value="Catalase-rel"/>
    <property type="match status" value="1"/>
</dbReference>
<keyword evidence="8 10" id="KW-0408">Iron</keyword>
<dbReference type="PIRSF" id="PIRSF038927">
    <property type="entry name" value="Catalase_clade2"/>
    <property type="match status" value="1"/>
</dbReference>
<dbReference type="InterPro" id="IPR011614">
    <property type="entry name" value="Catalase_core"/>
</dbReference>
<dbReference type="GeneID" id="27688638"/>
<dbReference type="PANTHER" id="PTHR42821">
    <property type="entry name" value="CATALASE"/>
    <property type="match status" value="1"/>
</dbReference>
<keyword evidence="16" id="KW-1185">Reference proteome</keyword>
<dbReference type="GO" id="GO:0005829">
    <property type="term" value="C:cytosol"/>
    <property type="evidence" value="ECO:0007669"/>
    <property type="project" value="TreeGrafter"/>
</dbReference>
<feature type="binding site" description="axial binding residue" evidence="12">
    <location>
        <position position="387"/>
    </location>
    <ligand>
        <name>heme</name>
        <dbReference type="ChEBI" id="CHEBI:30413"/>
    </ligand>
    <ligandPart>
        <name>Fe</name>
        <dbReference type="ChEBI" id="CHEBI:18248"/>
    </ligandPart>
</feature>
<dbReference type="PANTHER" id="PTHR42821:SF1">
    <property type="entry name" value="CATALASE-B"/>
    <property type="match status" value="1"/>
</dbReference>
<evidence type="ECO:0000313" key="15">
    <source>
        <dbReference type="EMBL" id="KNC99874.1"/>
    </source>
</evidence>
<dbReference type="InterPro" id="IPR024708">
    <property type="entry name" value="Catalase_AS"/>
</dbReference>
<feature type="active site" evidence="11">
    <location>
        <position position="100"/>
    </location>
</feature>
<organism evidence="15 16">
    <name type="scientific">Spizellomyces punctatus (strain DAOM BR117)</name>
    <dbReference type="NCBI Taxonomy" id="645134"/>
    <lineage>
        <taxon>Eukaryota</taxon>
        <taxon>Fungi</taxon>
        <taxon>Fungi incertae sedis</taxon>
        <taxon>Chytridiomycota</taxon>
        <taxon>Chytridiomycota incertae sedis</taxon>
        <taxon>Chytridiomycetes</taxon>
        <taxon>Spizellomycetales</taxon>
        <taxon>Spizellomycetaceae</taxon>
        <taxon>Spizellomyces</taxon>
    </lineage>
</organism>
<dbReference type="FunCoup" id="A0A0L0HG31">
    <property type="interactions" value="237"/>
</dbReference>
<keyword evidence="7 10" id="KW-0560">Oxidoreductase</keyword>
<name>A0A0L0HG31_SPIPD</name>
<evidence type="ECO:0000256" key="7">
    <source>
        <dbReference type="ARBA" id="ARBA00023002"/>
    </source>
</evidence>
<comment type="catalytic activity">
    <reaction evidence="10">
        <text>2 H2O2 = O2 + 2 H2O</text>
        <dbReference type="Rhea" id="RHEA:20309"/>
        <dbReference type="ChEBI" id="CHEBI:15377"/>
        <dbReference type="ChEBI" id="CHEBI:15379"/>
        <dbReference type="ChEBI" id="CHEBI:16240"/>
        <dbReference type="EC" id="1.11.1.6"/>
    </reaction>
</comment>
<protein>
    <recommendedName>
        <fullName evidence="3 10">Catalase</fullName>
        <ecNumber evidence="3 10">1.11.1.6</ecNumber>
    </recommendedName>
</protein>
<feature type="cross-link" description="3'-histidyl-3-tyrosine (His-Tyr)" evidence="13">
    <location>
        <begin position="364"/>
        <end position="387"/>
    </location>
</feature>
<dbReference type="InterPro" id="IPR018028">
    <property type="entry name" value="Catalase"/>
</dbReference>
<evidence type="ECO:0000256" key="13">
    <source>
        <dbReference type="PIRSR" id="PIRSR038927-4"/>
    </source>
</evidence>
<dbReference type="FunFam" id="2.40.180.10:FF:000003">
    <property type="entry name" value="Catalase"/>
    <property type="match status" value="1"/>
</dbReference>
<keyword evidence="4 10" id="KW-0575">Peroxidase</keyword>
<dbReference type="GO" id="GO:0020037">
    <property type="term" value="F:heme binding"/>
    <property type="evidence" value="ECO:0007669"/>
    <property type="project" value="UniProtKB-UniRule"/>
</dbReference>
<dbReference type="Gene3D" id="1.20.1370.20">
    <property type="match status" value="1"/>
</dbReference>
<dbReference type="Gene3D" id="3.40.50.880">
    <property type="match status" value="1"/>
</dbReference>
<dbReference type="eggNOG" id="KOG0047">
    <property type="taxonomic scope" value="Eukaryota"/>
</dbReference>
<dbReference type="Gene3D" id="2.40.180.10">
    <property type="entry name" value="Catalase core domain"/>
    <property type="match status" value="1"/>
</dbReference>
<dbReference type="EC" id="1.11.1.6" evidence="3 10"/>
<evidence type="ECO:0000256" key="12">
    <source>
        <dbReference type="PIRSR" id="PIRSR038927-2"/>
    </source>
</evidence>
<evidence type="ECO:0000256" key="4">
    <source>
        <dbReference type="ARBA" id="ARBA00022559"/>
    </source>
</evidence>
<dbReference type="VEuPathDB" id="FungiDB:SPPG_05246"/>
<dbReference type="InterPro" id="IPR041399">
    <property type="entry name" value="Catalase_large_C"/>
</dbReference>
<evidence type="ECO:0000256" key="3">
    <source>
        <dbReference type="ARBA" id="ARBA00012314"/>
    </source>
</evidence>
<reference evidence="15 16" key="1">
    <citation type="submission" date="2009-08" db="EMBL/GenBank/DDBJ databases">
        <title>The Genome Sequence of Spizellomyces punctatus strain DAOM BR117.</title>
        <authorList>
            <consortium name="The Broad Institute Genome Sequencing Platform"/>
            <person name="Russ C."/>
            <person name="Cuomo C."/>
            <person name="Shea T."/>
            <person name="Young S.K."/>
            <person name="Zeng Q."/>
            <person name="Koehrsen M."/>
            <person name="Haas B."/>
            <person name="Borodovsky M."/>
            <person name="Guigo R."/>
            <person name="Alvarado L."/>
            <person name="Berlin A."/>
            <person name="Bochicchio J."/>
            <person name="Borenstein D."/>
            <person name="Chapman S."/>
            <person name="Chen Z."/>
            <person name="Engels R."/>
            <person name="Freedman E."/>
            <person name="Gellesch M."/>
            <person name="Goldberg J."/>
            <person name="Griggs A."/>
            <person name="Gujja S."/>
            <person name="Heiman D."/>
            <person name="Hepburn T."/>
            <person name="Howarth C."/>
            <person name="Jen D."/>
            <person name="Larson L."/>
            <person name="Lewis B."/>
            <person name="Mehta T."/>
            <person name="Park D."/>
            <person name="Pearson M."/>
            <person name="Roberts A."/>
            <person name="Saif S."/>
            <person name="Shenoy N."/>
            <person name="Sisk P."/>
            <person name="Stolte C."/>
            <person name="Sykes S."/>
            <person name="Thomson T."/>
            <person name="Walk T."/>
            <person name="White J."/>
            <person name="Yandava C."/>
            <person name="Burger G."/>
            <person name="Gray M.W."/>
            <person name="Holland P.W.H."/>
            <person name="King N."/>
            <person name="Lang F.B.F."/>
            <person name="Roger A.J."/>
            <person name="Ruiz-Trillo I."/>
            <person name="Lander E."/>
            <person name="Nusbaum C."/>
        </authorList>
    </citation>
    <scope>NUCLEOTIDE SEQUENCE [LARGE SCALE GENOMIC DNA]</scope>
    <source>
        <strain evidence="15 16">DAOM BR117</strain>
    </source>
</reference>
<evidence type="ECO:0000256" key="10">
    <source>
        <dbReference type="PIRNR" id="PIRNR038927"/>
    </source>
</evidence>
<dbReference type="PROSITE" id="PS51402">
    <property type="entry name" value="CATALASE_3"/>
    <property type="match status" value="1"/>
</dbReference>
<dbReference type="SUPFAM" id="SSF56634">
    <property type="entry name" value="Heme-dependent catalase-like"/>
    <property type="match status" value="1"/>
</dbReference>
<dbReference type="GO" id="GO:0006979">
    <property type="term" value="P:response to oxidative stress"/>
    <property type="evidence" value="ECO:0007669"/>
    <property type="project" value="InterPro"/>
</dbReference>
<keyword evidence="9 10" id="KW-0376">Hydrogen peroxide</keyword>
<keyword evidence="6 10" id="KW-0479">Metal-binding</keyword>
<keyword evidence="5 10" id="KW-0349">Heme</keyword>
<evidence type="ECO:0000256" key="11">
    <source>
        <dbReference type="PIRSR" id="PIRSR038927-1"/>
    </source>
</evidence>
<dbReference type="GO" id="GO:0004096">
    <property type="term" value="F:catalase activity"/>
    <property type="evidence" value="ECO:0007669"/>
    <property type="project" value="UniProtKB-UniRule"/>
</dbReference>
<dbReference type="SUPFAM" id="SSF52317">
    <property type="entry name" value="Class I glutamine amidotransferase-like"/>
    <property type="match status" value="1"/>
</dbReference>
<dbReference type="AlphaFoldDB" id="A0A0L0HG31"/>